<sequence>MENVTHDGAVIATCISDDVCEVVQCEVCMTEVPASASHGFEVVDYVHHFCGLECLGLWREKLKVKDGGIQER</sequence>
<dbReference type="AlphaFoldDB" id="A0A6F8VFN1"/>
<name>A0A6F8VFN1_9PROT</name>
<gene>
    <name evidence="1" type="ORF">SKTS_24150</name>
</gene>
<organism evidence="1 2">
    <name type="scientific">Sulfurimicrobium lacus</name>
    <dbReference type="NCBI Taxonomy" id="2715678"/>
    <lineage>
        <taxon>Bacteria</taxon>
        <taxon>Pseudomonadati</taxon>
        <taxon>Pseudomonadota</taxon>
        <taxon>Betaproteobacteria</taxon>
        <taxon>Nitrosomonadales</taxon>
        <taxon>Sulfuricellaceae</taxon>
        <taxon>Sulfurimicrobium</taxon>
    </lineage>
</organism>
<dbReference type="InterPro" id="IPR021767">
    <property type="entry name" value="TnpM"/>
</dbReference>
<reference evidence="2" key="1">
    <citation type="submission" date="2020-03" db="EMBL/GenBank/DDBJ databases">
        <title>Complete genome sequence of sulfur-oxidizing bacterium skT11.</title>
        <authorList>
            <person name="Kanda M."/>
            <person name="Kojima H."/>
            <person name="Fukui M."/>
        </authorList>
    </citation>
    <scope>NUCLEOTIDE SEQUENCE [LARGE SCALE GENOMIC DNA]</scope>
    <source>
        <strain evidence="2">skT11</strain>
    </source>
</reference>
<evidence type="ECO:0000313" key="2">
    <source>
        <dbReference type="Proteomes" id="UP000502260"/>
    </source>
</evidence>
<dbReference type="RefSeq" id="WP_173065314.1">
    <property type="nucleotide sequence ID" value="NZ_AP022853.1"/>
</dbReference>
<dbReference type="EMBL" id="AP022853">
    <property type="protein sequence ID" value="BCB27529.1"/>
    <property type="molecule type" value="Genomic_DNA"/>
</dbReference>
<accession>A0A6F8VFN1</accession>
<proteinExistence type="predicted"/>
<keyword evidence="2" id="KW-1185">Reference proteome</keyword>
<evidence type="ECO:0008006" key="3">
    <source>
        <dbReference type="Google" id="ProtNLM"/>
    </source>
</evidence>
<protein>
    <recommendedName>
        <fullName evidence="3">TRASH domain-containing protein</fullName>
    </recommendedName>
</protein>
<dbReference type="KEGG" id="slac:SKTS_24150"/>
<evidence type="ECO:0000313" key="1">
    <source>
        <dbReference type="EMBL" id="BCB27529.1"/>
    </source>
</evidence>
<dbReference type="Proteomes" id="UP000502260">
    <property type="component" value="Chromosome"/>
</dbReference>
<dbReference type="Pfam" id="PF11809">
    <property type="entry name" value="DUF3330"/>
    <property type="match status" value="1"/>
</dbReference>